<organism evidence="2 3">
    <name type="scientific">Yoonia rhodophyticola</name>
    <dbReference type="NCBI Taxonomy" id="3137370"/>
    <lineage>
        <taxon>Bacteria</taxon>
        <taxon>Pseudomonadati</taxon>
        <taxon>Pseudomonadota</taxon>
        <taxon>Alphaproteobacteria</taxon>
        <taxon>Rhodobacterales</taxon>
        <taxon>Paracoccaceae</taxon>
        <taxon>Yoonia</taxon>
    </lineage>
</organism>
<evidence type="ECO:0000313" key="3">
    <source>
        <dbReference type="Proteomes" id="UP001470809"/>
    </source>
</evidence>
<reference evidence="3" key="1">
    <citation type="submission" date="2024-04" db="EMBL/GenBank/DDBJ databases">
        <title>Phylogenomic analyses of a clade within the roseobacter group suggest taxonomic reassignments of species of the genera Aestuariivita, Citreicella, Loktanella, Nautella, Pelagibaca, Ruegeria, Thalassobius, Thiobacimonas and Tropicibacter, and the proposal o.</title>
        <authorList>
            <person name="Jeon C.O."/>
        </authorList>
    </citation>
    <scope>NUCLEOTIDE SEQUENCE [LARGE SCALE GENOMIC DNA]</scope>
    <source>
        <strain evidence="3">SS1-5</strain>
    </source>
</reference>
<dbReference type="Pfam" id="PF13460">
    <property type="entry name" value="NAD_binding_10"/>
    <property type="match status" value="1"/>
</dbReference>
<keyword evidence="3" id="KW-1185">Reference proteome</keyword>
<dbReference type="Gene3D" id="3.40.50.720">
    <property type="entry name" value="NAD(P)-binding Rossmann-like Domain"/>
    <property type="match status" value="1"/>
</dbReference>
<proteinExistence type="predicted"/>
<dbReference type="PANTHER" id="PTHR43355">
    <property type="entry name" value="FLAVIN REDUCTASE (NADPH)"/>
    <property type="match status" value="1"/>
</dbReference>
<dbReference type="GO" id="GO:0016646">
    <property type="term" value="F:oxidoreductase activity, acting on the CH-NH group of donors, NAD or NADP as acceptor"/>
    <property type="evidence" value="ECO:0007669"/>
    <property type="project" value="TreeGrafter"/>
</dbReference>
<dbReference type="PANTHER" id="PTHR43355:SF2">
    <property type="entry name" value="FLAVIN REDUCTASE (NADPH)"/>
    <property type="match status" value="1"/>
</dbReference>
<evidence type="ECO:0000259" key="1">
    <source>
        <dbReference type="Pfam" id="PF13460"/>
    </source>
</evidence>
<accession>A0AAN0NLW0</accession>
<sequence>MNILLIGATGMVGSRILNEAVARGHSVTAAARSPEKIAAQAHVTPVGLDINDTDAVIAQARSADVIVSAVSPRNSGDALKDAAAFTDALIAAHQATDKRIVMVGGAASLHMPDGTPVVNFIPEEILPEAQAMRRAYGTLVKEDIDFTVIAPGGMIAPGERTGQFRLAGRQIVTNADGGMSNISAEDFAIAVLAEIETPQYHRTIANVGY</sequence>
<dbReference type="InterPro" id="IPR036291">
    <property type="entry name" value="NAD(P)-bd_dom_sf"/>
</dbReference>
<feature type="domain" description="NAD(P)-binding" evidence="1">
    <location>
        <begin position="7"/>
        <end position="197"/>
    </location>
</feature>
<dbReference type="RefSeq" id="WP_342076989.1">
    <property type="nucleotide sequence ID" value="NZ_CP151767.2"/>
</dbReference>
<dbReference type="SUPFAM" id="SSF51735">
    <property type="entry name" value="NAD(P)-binding Rossmann-fold domains"/>
    <property type="match status" value="1"/>
</dbReference>
<dbReference type="EMBL" id="CP151767">
    <property type="protein sequence ID" value="WZU67679.1"/>
    <property type="molecule type" value="Genomic_DNA"/>
</dbReference>
<dbReference type="AlphaFoldDB" id="A0AAN0NLW0"/>
<dbReference type="KEGG" id="yrh:AABB31_22675"/>
<name>A0AAN0NLW0_9RHOB</name>
<dbReference type="Proteomes" id="UP001470809">
    <property type="component" value="Chromosome"/>
</dbReference>
<dbReference type="InterPro" id="IPR016040">
    <property type="entry name" value="NAD(P)-bd_dom"/>
</dbReference>
<evidence type="ECO:0000313" key="2">
    <source>
        <dbReference type="EMBL" id="WZU67679.1"/>
    </source>
</evidence>
<dbReference type="InterPro" id="IPR051606">
    <property type="entry name" value="Polyketide_Oxido-like"/>
</dbReference>
<protein>
    <submittedName>
        <fullName evidence="2">NAD(P)-dependent oxidoreductase</fullName>
    </submittedName>
</protein>
<gene>
    <name evidence="2" type="ORF">AABB31_22675</name>
</gene>
<reference evidence="2 3" key="2">
    <citation type="submission" date="2024-08" db="EMBL/GenBank/DDBJ databases">
        <title>Phylogenomic analyses of a clade within the roseobacter group suggest taxonomic reassignments of species of the genera Aestuariivita, Citreicella, Loktanella, Nautella, Pelagibaca, Ruegeria, Thalassobius, Thiobacimonas and Tropicibacter, and the proposal o.</title>
        <authorList>
            <person name="Jeon C.O."/>
        </authorList>
    </citation>
    <scope>NUCLEOTIDE SEQUENCE [LARGE SCALE GENOMIC DNA]</scope>
    <source>
        <strain evidence="2 3">SS1-5</strain>
    </source>
</reference>